<dbReference type="Gene3D" id="3.30.900.20">
    <property type="match status" value="1"/>
</dbReference>
<sequence length="347" mass="37225">MNISAEKITSAMAARLATSLLCHVLFLKGQVPFPVVQLTRIPGGTSNPRAGKKREELMNAVDTLSSHLQTTFAALSTAYALRQERSNNSDSSKDALRPPATYMAFVLGPSVGAAKARVMLALDGLEVKPWGTRGDDALAQGSVSDVGESDSDSESPSTSSLEDEQDDEQGDTEDETGENAPPRLRLAESISAPFARLSLSPHTPSYDAEQQALRAADRLLSRTLANACAEEDGGLSAELAPTQTHVLLRAPRCFVHPAWVPRQNLSRTLDGQLQAFLDDALRRPATEQQPQPPPRRRAGVKTEGVWVASAHAGPGAPAALAAEAGMHEDDEMIWWAWDGKVVGFADW</sequence>
<feature type="compositionally biased region" description="Acidic residues" evidence="1">
    <location>
        <begin position="161"/>
        <end position="177"/>
    </location>
</feature>
<feature type="region of interest" description="Disordered" evidence="1">
    <location>
        <begin position="130"/>
        <end position="184"/>
    </location>
</feature>
<evidence type="ECO:0000313" key="2">
    <source>
        <dbReference type="EMBL" id="KIP10574.1"/>
    </source>
</evidence>
<dbReference type="STRING" id="745531.A0A0C3NYN0"/>
<dbReference type="AlphaFoldDB" id="A0A0C3NYN0"/>
<proteinExistence type="predicted"/>
<organism evidence="2 3">
    <name type="scientific">Phlebiopsis gigantea (strain 11061_1 CR5-6)</name>
    <name type="common">White-rot fungus</name>
    <name type="synonym">Peniophora gigantea</name>
    <dbReference type="NCBI Taxonomy" id="745531"/>
    <lineage>
        <taxon>Eukaryota</taxon>
        <taxon>Fungi</taxon>
        <taxon>Dikarya</taxon>
        <taxon>Basidiomycota</taxon>
        <taxon>Agaricomycotina</taxon>
        <taxon>Agaricomycetes</taxon>
        <taxon>Polyporales</taxon>
        <taxon>Phanerochaetaceae</taxon>
        <taxon>Phlebiopsis</taxon>
    </lineage>
</organism>
<dbReference type="EMBL" id="KN840453">
    <property type="protein sequence ID" value="KIP10574.1"/>
    <property type="molecule type" value="Genomic_DNA"/>
</dbReference>
<dbReference type="HOGENOM" id="CLU_035340_1_0_1"/>
<evidence type="ECO:0000313" key="3">
    <source>
        <dbReference type="Proteomes" id="UP000053257"/>
    </source>
</evidence>
<dbReference type="Proteomes" id="UP000053257">
    <property type="component" value="Unassembled WGS sequence"/>
</dbReference>
<keyword evidence="3" id="KW-1185">Reference proteome</keyword>
<feature type="region of interest" description="Disordered" evidence="1">
    <location>
        <begin position="282"/>
        <end position="301"/>
    </location>
</feature>
<name>A0A0C3NYN0_PHLG1</name>
<accession>A0A0C3NYN0</accession>
<dbReference type="OrthoDB" id="2387165at2759"/>
<dbReference type="InterPro" id="IPR053729">
    <property type="entry name" value="MAD2L1BP_domain_sf"/>
</dbReference>
<evidence type="ECO:0000256" key="1">
    <source>
        <dbReference type="SAM" id="MobiDB-lite"/>
    </source>
</evidence>
<reference evidence="2 3" key="1">
    <citation type="journal article" date="2014" name="PLoS Genet.">
        <title>Analysis of the Phlebiopsis gigantea genome, transcriptome and secretome provides insight into its pioneer colonization strategies of wood.</title>
        <authorList>
            <person name="Hori C."/>
            <person name="Ishida T."/>
            <person name="Igarashi K."/>
            <person name="Samejima M."/>
            <person name="Suzuki H."/>
            <person name="Master E."/>
            <person name="Ferreira P."/>
            <person name="Ruiz-Duenas F.J."/>
            <person name="Held B."/>
            <person name="Canessa P."/>
            <person name="Larrondo L.F."/>
            <person name="Schmoll M."/>
            <person name="Druzhinina I.S."/>
            <person name="Kubicek C.P."/>
            <person name="Gaskell J.A."/>
            <person name="Kersten P."/>
            <person name="St John F."/>
            <person name="Glasner J."/>
            <person name="Sabat G."/>
            <person name="Splinter BonDurant S."/>
            <person name="Syed K."/>
            <person name="Yadav J."/>
            <person name="Mgbeahuruike A.C."/>
            <person name="Kovalchuk A."/>
            <person name="Asiegbu F.O."/>
            <person name="Lackner G."/>
            <person name="Hoffmeister D."/>
            <person name="Rencoret J."/>
            <person name="Gutierrez A."/>
            <person name="Sun H."/>
            <person name="Lindquist E."/>
            <person name="Barry K."/>
            <person name="Riley R."/>
            <person name="Grigoriev I.V."/>
            <person name="Henrissat B."/>
            <person name="Kues U."/>
            <person name="Berka R.M."/>
            <person name="Martinez A.T."/>
            <person name="Covert S.F."/>
            <person name="Blanchette R.A."/>
            <person name="Cullen D."/>
        </authorList>
    </citation>
    <scope>NUCLEOTIDE SEQUENCE [LARGE SCALE GENOMIC DNA]</scope>
    <source>
        <strain evidence="2 3">11061_1 CR5-6</strain>
    </source>
</reference>
<protein>
    <submittedName>
        <fullName evidence="2">Uncharacterized protein</fullName>
    </submittedName>
</protein>
<gene>
    <name evidence="2" type="ORF">PHLGIDRAFT_22200</name>
</gene>